<sequence length="2149" mass="240330">MDKTRASRDGHEFHEAWAARKALQLVMPSDGLVGIAVEGLSPVDQTKASAKTVEIADLVLYYGKRPTFDEAESVVIVQLKYSKGSEQVPFRASDAKKTIEKFAEAFENFLEKYGASDVEGKLAFELVTNRPIYNEFDEAIEGIASGARLTGEAKKQASQFIAACGLLNTKLAQFAKKVRIIGAAGSLRRNKQYLSQMITDWSAAPDAMARARLGNLRQLLRDKAGLVCEGKNVISRTDVLDALELQSPDDLFPCPTSFPEVGSVVSREQLSEVVCLIPNLDKPLVIHADGGMGKTVFLQSLAKALSETHETVLFDCFGGGAYRAPEDARHLPKRGLIHITNNLACDGLCDPLLPINENIEELIRAFRARLSQAIATLRRVSPSKQLLLFIDAIDNAAEHAKDKGELSFPTLLLESFHHGGPVDGVQIIVSCRTYRRNISRKDVSCEEVELKPFSLAETEKYLRDRIPTTTDTQIKVAFSRSQGTPRILEHLALSDRGLLEPSEVNKIIRLDDLLRSRIQTALGEALRRGNSEREINAFLAGLAVLPPPVPLDEYADAHGIDLSAVKSFAADLSPLLEQTRHGLMFRDEPTETFVRESYAVKTDILHVLAENLFKKQGVSVYAASALPGLLQKLDDGKLLFDLAFDERFPSVITSAVGKQNIRYSRLKAAVLHAARKQDFDHLVHFLVELSTLAAITQRGADYILDNPDLVIASHDVDATRRLFETRTLWPGTRHARLIIASVLSGDLNNASRHAVTAGEWLGHFYQQDDEYRRDRGGPESLDIASIPLCLIAKNRVRDAAKFMKGWQEWYAYEVAEHLFYLLSQAQSMGVIPVVNVFRFLTAAKSQPGVLAAALSFMEFESEIQRKLVGALARACQNNFVEEGKDFHRGNDYLVKDGLLKAASVATSLGMRAEAATIVRAIQCESPSLWSYMDRFSNKGVFPFVVCTALNAAGVQQKITELMLLPKELTDIGARISNVSDGKEFRKALHNELRDTLNSKEQSLDGRETMSAETKRDAGSFIDDQLEPLLEMTNVFTAMLSSEKGKGDNIFLELVSVWARLRNKRERYSGRQEVNTFFDMLGQQLLSFSLWSRSDLKLSSVKVFVLEMCGANVAQTSALINMVEILSRRIELQELAGKTAIVVKALIEFEDEVDYRASLFAKLARAIMSASFEEAASYFRAGIEQMDAIGSNDYQFTNELLIFASELKGDELEEGDFHTLSNICELNMPSEEHKFPWFAFAKGLVRASGCRTLSKLGRWDDRDKISLDYTLLPYLTALLEQDKIDPSIAVALLRISAPAELYACGTEQMAEVIASKGYPNVKELLSELIIQFAQSNPGASMPSTLGKLHKIAERELGIDSEHCTYLSVAAPKFKKLQDEGNDNRNYHGERASYSLSKVSDQEEEARRAVESIVQEVDPYDEVSMSRAVEALNDVQNFTDLKRNFFEDVRAKLKYAERPRYINIISRLETFEFYAKLRELRECKSKWGGTSAALEDAFRDAGRVLMQVHADDFVHNDYLSGSQLKEVAELSGIPMSVLAIELIMIFAEPDSHLPASIWMALAAIICEKTKAGEGQLALKRLLNSNSAKLASTVVDGALNRGLYPASSETDIAAGLVWYALGSPTAACRWRAAYSLRCFARFGRWDVIDAIFERFSSTDAHPYQAPELEFYFLHARLWLLIAIARISKDFPQHVARYFTQLRSIALDATTPHVLFRHFAAQAVLECIKNGNLGLSKSEANIFSLVNKSPFPKKKSKSFARDSFYQDRSDSSSTSKLKFSLDYDFDKSEVTRIVDMFDRPRWEIKDAMTAWVRKYDKKITSMYEAGKRSVRRRNRVSGLDAMHHLYGQQLGQHALYLVAGDLLAKHKVVQRPYDDDNPWCEWLKREVLTKSDGFWLGDGTDRPPIDAQVNLFEQGEKGLVITGNKVKILDLLGIDSSIAAALVVAGDWRSADGILIRISSALVPPKQAKTLALKLSKKDPFQAWLPHANEHEEDDEYSRSEGLYTPWIVWPSIEPKLDETDPFGVDSALRRRHFTKAINANNSLRTLDSFRRLWVDPDGAVVVRSEAWGSNPARDEDDSVSADRLVCRTDFVKRVLDDQCADLLILIVLRRYNKGFGSQGNQYLHTTAVVRVKKNLEFEYYPGVVNEPHVTKY</sequence>
<gene>
    <name evidence="3" type="ORF">L9059_11285</name>
</gene>
<proteinExistence type="predicted"/>
<dbReference type="Pfam" id="PF05729">
    <property type="entry name" value="NACHT"/>
    <property type="match status" value="1"/>
</dbReference>
<evidence type="ECO:0000256" key="1">
    <source>
        <dbReference type="SAM" id="MobiDB-lite"/>
    </source>
</evidence>
<evidence type="ECO:0000313" key="4">
    <source>
        <dbReference type="Proteomes" id="UP001299876"/>
    </source>
</evidence>
<comment type="caution">
    <text evidence="3">The sequence shown here is derived from an EMBL/GenBank/DDBJ whole genome shotgun (WGS) entry which is preliminary data.</text>
</comment>
<feature type="region of interest" description="Disordered" evidence="1">
    <location>
        <begin position="1377"/>
        <end position="1396"/>
    </location>
</feature>
<protein>
    <submittedName>
        <fullName evidence="3">NACHT domain-containing protein</fullName>
    </submittedName>
</protein>
<evidence type="ECO:0000259" key="2">
    <source>
        <dbReference type="Pfam" id="PF05729"/>
    </source>
</evidence>
<dbReference type="SUPFAM" id="SSF52540">
    <property type="entry name" value="P-loop containing nucleoside triphosphate hydrolases"/>
    <property type="match status" value="1"/>
</dbReference>
<feature type="domain" description="NACHT" evidence="2">
    <location>
        <begin position="284"/>
        <end position="465"/>
    </location>
</feature>
<dbReference type="EMBL" id="JAKNRW010000006">
    <property type="protein sequence ID" value="MCK1790761.1"/>
    <property type="molecule type" value="Genomic_DNA"/>
</dbReference>
<keyword evidence="4" id="KW-1185">Reference proteome</keyword>
<dbReference type="InterPro" id="IPR027417">
    <property type="entry name" value="P-loop_NTPase"/>
</dbReference>
<evidence type="ECO:0000313" key="3">
    <source>
        <dbReference type="EMBL" id="MCK1790761.1"/>
    </source>
</evidence>
<accession>A0ABT0EYE9</accession>
<dbReference type="Proteomes" id="UP001299876">
    <property type="component" value="Unassembled WGS sequence"/>
</dbReference>
<dbReference type="InterPro" id="IPR007111">
    <property type="entry name" value="NACHT_NTPase"/>
</dbReference>
<name>A0ABT0EYE9_9PSED</name>
<dbReference type="RefSeq" id="WP_247290877.1">
    <property type="nucleotide sequence ID" value="NZ_JAKNRW010000006.1"/>
</dbReference>
<reference evidence="3 4" key="1">
    <citation type="submission" date="2022-02" db="EMBL/GenBank/DDBJ databases">
        <title>Comparative genomics of the first Antarctic Pseudomonas spp. capable of biotransforming 2,4,6-Trinitrotoluene.</title>
        <authorList>
            <person name="Cabrera M.A."/>
            <person name="Marquez S.L."/>
            <person name="Perez-Donoso J.M."/>
        </authorList>
    </citation>
    <scope>NUCLEOTIDE SEQUENCE [LARGE SCALE GENOMIC DNA]</scope>
    <source>
        <strain evidence="3 4">TNT19</strain>
    </source>
</reference>
<organism evidence="3 4">
    <name type="scientific">Pseudomonas violetae</name>
    <dbReference type="NCBI Taxonomy" id="2915813"/>
    <lineage>
        <taxon>Bacteria</taxon>
        <taxon>Pseudomonadati</taxon>
        <taxon>Pseudomonadota</taxon>
        <taxon>Gammaproteobacteria</taxon>
        <taxon>Pseudomonadales</taxon>
        <taxon>Pseudomonadaceae</taxon>
        <taxon>Pseudomonas</taxon>
    </lineage>
</organism>
<feature type="compositionally biased region" description="Basic and acidic residues" evidence="1">
    <location>
        <begin position="1377"/>
        <end position="1389"/>
    </location>
</feature>